<gene>
    <name evidence="1" type="ORF">DB30_05835</name>
</gene>
<proteinExistence type="predicted"/>
<dbReference type="EMBL" id="JMCC02000059">
    <property type="protein sequence ID" value="KIG15135.1"/>
    <property type="molecule type" value="Genomic_DNA"/>
</dbReference>
<sequence>MALGHGGGYTLARVCHESTSITDRIAALRAWTRARARASMPSESSP</sequence>
<evidence type="ECO:0000313" key="2">
    <source>
        <dbReference type="Proteomes" id="UP000031599"/>
    </source>
</evidence>
<organism evidence="1 2">
    <name type="scientific">Enhygromyxa salina</name>
    <dbReference type="NCBI Taxonomy" id="215803"/>
    <lineage>
        <taxon>Bacteria</taxon>
        <taxon>Pseudomonadati</taxon>
        <taxon>Myxococcota</taxon>
        <taxon>Polyangia</taxon>
        <taxon>Nannocystales</taxon>
        <taxon>Nannocystaceae</taxon>
        <taxon>Enhygromyxa</taxon>
    </lineage>
</organism>
<accession>A0A0C2CZV0</accession>
<reference evidence="1 2" key="1">
    <citation type="submission" date="2014-12" db="EMBL/GenBank/DDBJ databases">
        <title>Genome assembly of Enhygromyxa salina DSM 15201.</title>
        <authorList>
            <person name="Sharma G."/>
            <person name="Subramanian S."/>
        </authorList>
    </citation>
    <scope>NUCLEOTIDE SEQUENCE [LARGE SCALE GENOMIC DNA]</scope>
    <source>
        <strain evidence="1 2">DSM 15201</strain>
    </source>
</reference>
<comment type="caution">
    <text evidence="1">The sequence shown here is derived from an EMBL/GenBank/DDBJ whole genome shotgun (WGS) entry which is preliminary data.</text>
</comment>
<name>A0A0C2CZV0_9BACT</name>
<protein>
    <submittedName>
        <fullName evidence="1">Uncharacterized protein</fullName>
    </submittedName>
</protein>
<dbReference type="AlphaFoldDB" id="A0A0C2CZV0"/>
<evidence type="ECO:0000313" key="1">
    <source>
        <dbReference type="EMBL" id="KIG15135.1"/>
    </source>
</evidence>
<dbReference type="Proteomes" id="UP000031599">
    <property type="component" value="Unassembled WGS sequence"/>
</dbReference>